<evidence type="ECO:0008006" key="2">
    <source>
        <dbReference type="Google" id="ProtNLM"/>
    </source>
</evidence>
<sequence length="155" mass="16747">MLANLATDATTGMPSFVKGLVKIKTLDWKRLAPHTTGKVMVLTGADDKLSGPAQAHELYGYLAGASHRVLYCLQTDRHGHPDLVADHNACISDDGWMPDFIMDLVLGGDGEVDATDWRFYWAALDAALDGQDTASFDMGCWSDGTPVKPVLQQAP</sequence>
<name>A0A7C2SH09_9BACT</name>
<dbReference type="EMBL" id="DSMR01000298">
    <property type="protein sequence ID" value="HET47330.1"/>
    <property type="molecule type" value="Genomic_DNA"/>
</dbReference>
<accession>A0A7C2SH09</accession>
<proteinExistence type="predicted"/>
<reference evidence="1" key="1">
    <citation type="journal article" date="2020" name="mSystems">
        <title>Genome- and Community-Level Interaction Insights into Carbon Utilization and Element Cycling Functions of Hydrothermarchaeota in Hydrothermal Sediment.</title>
        <authorList>
            <person name="Zhou Z."/>
            <person name="Liu Y."/>
            <person name="Xu W."/>
            <person name="Pan J."/>
            <person name="Luo Z.H."/>
            <person name="Li M."/>
        </authorList>
    </citation>
    <scope>NUCLEOTIDE SEQUENCE [LARGE SCALE GENOMIC DNA]</scope>
    <source>
        <strain evidence="1">SpSt-299</strain>
    </source>
</reference>
<gene>
    <name evidence="1" type="ORF">ENQ31_04120</name>
</gene>
<dbReference type="AlphaFoldDB" id="A0A7C2SH09"/>
<comment type="caution">
    <text evidence="1">The sequence shown here is derived from an EMBL/GenBank/DDBJ whole genome shotgun (WGS) entry which is preliminary data.</text>
</comment>
<organism evidence="1">
    <name type="scientific">Thermoanaerobaculum aquaticum</name>
    <dbReference type="NCBI Taxonomy" id="1312852"/>
    <lineage>
        <taxon>Bacteria</taxon>
        <taxon>Pseudomonadati</taxon>
        <taxon>Acidobacteriota</taxon>
        <taxon>Thermoanaerobaculia</taxon>
        <taxon>Thermoanaerobaculales</taxon>
        <taxon>Thermoanaerobaculaceae</taxon>
        <taxon>Thermoanaerobaculum</taxon>
    </lineage>
</organism>
<protein>
    <recommendedName>
        <fullName evidence="2">Peptidase S9 prolyl oligopeptidase catalytic domain-containing protein</fullName>
    </recommendedName>
</protein>
<evidence type="ECO:0000313" key="1">
    <source>
        <dbReference type="EMBL" id="HET47330.1"/>
    </source>
</evidence>